<reference evidence="1 2" key="1">
    <citation type="submission" date="2019-01" db="EMBL/GenBank/DDBJ databases">
        <title>Draft Genome and Complete Hox-Cluster Characterization of the Sterlet Sturgeon (Acipenser ruthenus).</title>
        <authorList>
            <person name="Wei Q."/>
        </authorList>
    </citation>
    <scope>NUCLEOTIDE SEQUENCE [LARGE SCALE GENOMIC DNA]</scope>
    <source>
        <strain evidence="1">WHYD16114868_AA</strain>
        <tissue evidence="1">Blood</tissue>
    </source>
</reference>
<name>A0A662YLQ0_ACIRT</name>
<dbReference type="PANTHER" id="PTHR45913:SF5">
    <property type="entry name" value="GENERAL TRANSCRIPTION FACTOR II-I REPEAT DOMAIN-CONTAINING PROTEIN 2A-LIKE PROTEIN"/>
    <property type="match status" value="1"/>
</dbReference>
<evidence type="ECO:0000313" key="1">
    <source>
        <dbReference type="EMBL" id="RXM96761.1"/>
    </source>
</evidence>
<dbReference type="EMBL" id="SCEB01001458">
    <property type="protein sequence ID" value="RXM96761.1"/>
    <property type="molecule type" value="Genomic_DNA"/>
</dbReference>
<dbReference type="Proteomes" id="UP000289886">
    <property type="component" value="Unassembled WGS sequence"/>
</dbReference>
<keyword evidence="2" id="KW-1185">Reference proteome</keyword>
<evidence type="ECO:0000313" key="2">
    <source>
        <dbReference type="Proteomes" id="UP000289886"/>
    </source>
</evidence>
<dbReference type="AlphaFoldDB" id="A0A662YLQ0"/>
<dbReference type="PANTHER" id="PTHR45913">
    <property type="entry name" value="EPM2A-INTERACTING PROTEIN 1"/>
    <property type="match status" value="1"/>
</dbReference>
<proteinExistence type="predicted"/>
<organism evidence="1 2">
    <name type="scientific">Acipenser ruthenus</name>
    <name type="common">Sterlet sturgeon</name>
    <dbReference type="NCBI Taxonomy" id="7906"/>
    <lineage>
        <taxon>Eukaryota</taxon>
        <taxon>Metazoa</taxon>
        <taxon>Chordata</taxon>
        <taxon>Craniata</taxon>
        <taxon>Vertebrata</taxon>
        <taxon>Euteleostomi</taxon>
        <taxon>Actinopterygii</taxon>
        <taxon>Chondrostei</taxon>
        <taxon>Acipenseriformes</taxon>
        <taxon>Acipenseridae</taxon>
        <taxon>Acipenser</taxon>
    </lineage>
</organism>
<sequence length="101" mass="11214">MTVTHRIEDIGSDLKMQLIECTEKLGAFSIALDKSTDIGNTAQLLIFIQSVTENFEISEDLLSLESLKDRTRGVDICDAVCRALQEGLTYVMLCVALFKRG</sequence>
<gene>
    <name evidence="1" type="ORF">EOD39_15301</name>
</gene>
<comment type="caution">
    <text evidence="1">The sequence shown here is derived from an EMBL/GenBank/DDBJ whole genome shotgun (WGS) entry which is preliminary data.</text>
</comment>
<protein>
    <submittedName>
        <fullName evidence="1">General transcription factor II-I repeat domain-containing protein 2A</fullName>
    </submittedName>
</protein>
<accession>A0A662YLQ0</accession>